<sequence length="278" mass="31815">MSKIPSKFGKNLRFLRQQQKPKLSQTDLGDQLSTEQDVVSRSAVSSYEDGRAEPNYFRLERISQFFNVAIDDILTKDLTLMDPMTVQKRENTEEHISGKGMRILAIPTDKETDEENIVLVPEKARAGYAAGYSDTSFFKNLPKYTLPFLPKGKTYRAFEITGDSMPPLEEGTIIIGEYIEDWKTIREGSVCIVTTKSEGFVLKKVYNNINTNNSFILKSTNLKYSPYEVSALEISEMWRLVAHISRDFPEKEANDSLSEMQEAIWRLDQEVLNIKSKK</sequence>
<dbReference type="PANTHER" id="PTHR40661">
    <property type="match status" value="1"/>
</dbReference>
<dbReference type="Pfam" id="PF00717">
    <property type="entry name" value="Peptidase_S24"/>
    <property type="match status" value="1"/>
</dbReference>
<dbReference type="GO" id="GO:0003677">
    <property type="term" value="F:DNA binding"/>
    <property type="evidence" value="ECO:0007669"/>
    <property type="project" value="UniProtKB-KW"/>
</dbReference>
<dbReference type="PANTHER" id="PTHR40661:SF1">
    <property type="entry name" value="HTH CRO_C1-TYPE DOMAIN-CONTAINING PROTEIN"/>
    <property type="match status" value="1"/>
</dbReference>
<reference evidence="5 6" key="1">
    <citation type="submission" date="2020-04" db="EMBL/GenBank/DDBJ databases">
        <title>Flammeovirga sp. SR4, a novel species isolated from seawater.</title>
        <authorList>
            <person name="Wang X."/>
        </authorList>
    </citation>
    <scope>NUCLEOTIDE SEQUENCE [LARGE SCALE GENOMIC DNA]</scope>
    <source>
        <strain evidence="5 6">ATCC 23126</strain>
    </source>
</reference>
<dbReference type="Proteomes" id="UP000576082">
    <property type="component" value="Unassembled WGS sequence"/>
</dbReference>
<accession>A0A7X9RX31</accession>
<keyword evidence="1" id="KW-0805">Transcription regulation</keyword>
<dbReference type="AlphaFoldDB" id="A0A7X9RX31"/>
<dbReference type="SUPFAM" id="SSF51306">
    <property type="entry name" value="LexA/Signal peptidase"/>
    <property type="match status" value="1"/>
</dbReference>
<dbReference type="InterPro" id="IPR039418">
    <property type="entry name" value="LexA-like"/>
</dbReference>
<dbReference type="Gene3D" id="1.10.260.40">
    <property type="entry name" value="lambda repressor-like DNA-binding domains"/>
    <property type="match status" value="1"/>
</dbReference>
<evidence type="ECO:0000256" key="2">
    <source>
        <dbReference type="ARBA" id="ARBA00023125"/>
    </source>
</evidence>
<keyword evidence="3" id="KW-0804">Transcription</keyword>
<dbReference type="Pfam" id="PF01381">
    <property type="entry name" value="HTH_3"/>
    <property type="match status" value="1"/>
</dbReference>
<dbReference type="InterPro" id="IPR001387">
    <property type="entry name" value="Cro/C1-type_HTH"/>
</dbReference>
<keyword evidence="6" id="KW-1185">Reference proteome</keyword>
<evidence type="ECO:0000259" key="4">
    <source>
        <dbReference type="PROSITE" id="PS50943"/>
    </source>
</evidence>
<dbReference type="SMART" id="SM00530">
    <property type="entry name" value="HTH_XRE"/>
    <property type="match status" value="1"/>
</dbReference>
<dbReference type="InterPro" id="IPR036286">
    <property type="entry name" value="LexA/Signal_pep-like_sf"/>
</dbReference>
<dbReference type="SUPFAM" id="SSF47413">
    <property type="entry name" value="lambda repressor-like DNA-binding domains"/>
    <property type="match status" value="1"/>
</dbReference>
<dbReference type="RefSeq" id="WP_169658539.1">
    <property type="nucleotide sequence ID" value="NZ_JABANE010000060.1"/>
</dbReference>
<evidence type="ECO:0000256" key="1">
    <source>
        <dbReference type="ARBA" id="ARBA00023015"/>
    </source>
</evidence>
<evidence type="ECO:0000256" key="3">
    <source>
        <dbReference type="ARBA" id="ARBA00023163"/>
    </source>
</evidence>
<gene>
    <name evidence="5" type="ORF">HHU12_20135</name>
</gene>
<dbReference type="Gene3D" id="2.10.109.10">
    <property type="entry name" value="Umud Fragment, subunit A"/>
    <property type="match status" value="1"/>
</dbReference>
<evidence type="ECO:0000313" key="6">
    <source>
        <dbReference type="Proteomes" id="UP000576082"/>
    </source>
</evidence>
<dbReference type="CDD" id="cd00093">
    <property type="entry name" value="HTH_XRE"/>
    <property type="match status" value="1"/>
</dbReference>
<evidence type="ECO:0000313" key="5">
    <source>
        <dbReference type="EMBL" id="NME70297.1"/>
    </source>
</evidence>
<protein>
    <submittedName>
        <fullName evidence="5">LexA family transcriptional regulator</fullName>
    </submittedName>
</protein>
<dbReference type="InterPro" id="IPR015927">
    <property type="entry name" value="Peptidase_S24_S26A/B/C"/>
</dbReference>
<feature type="domain" description="HTH cro/C1-type" evidence="4">
    <location>
        <begin position="12"/>
        <end position="73"/>
    </location>
</feature>
<proteinExistence type="predicted"/>
<dbReference type="CDD" id="cd06529">
    <property type="entry name" value="S24_LexA-like"/>
    <property type="match status" value="1"/>
</dbReference>
<name>A0A7X9RX31_9BACT</name>
<keyword evidence="2" id="KW-0238">DNA-binding</keyword>
<dbReference type="InterPro" id="IPR010982">
    <property type="entry name" value="Lambda_DNA-bd_dom_sf"/>
</dbReference>
<organism evidence="5 6">
    <name type="scientific">Flammeovirga aprica JL-4</name>
    <dbReference type="NCBI Taxonomy" id="694437"/>
    <lineage>
        <taxon>Bacteria</taxon>
        <taxon>Pseudomonadati</taxon>
        <taxon>Bacteroidota</taxon>
        <taxon>Cytophagia</taxon>
        <taxon>Cytophagales</taxon>
        <taxon>Flammeovirgaceae</taxon>
        <taxon>Flammeovirga</taxon>
    </lineage>
</organism>
<dbReference type="EMBL" id="JABANE010000060">
    <property type="protein sequence ID" value="NME70297.1"/>
    <property type="molecule type" value="Genomic_DNA"/>
</dbReference>
<dbReference type="PROSITE" id="PS50943">
    <property type="entry name" value="HTH_CROC1"/>
    <property type="match status" value="1"/>
</dbReference>
<comment type="caution">
    <text evidence="5">The sequence shown here is derived from an EMBL/GenBank/DDBJ whole genome shotgun (WGS) entry which is preliminary data.</text>
</comment>